<keyword evidence="3" id="KW-0813">Transport</keyword>
<sequence>MPLRVVFGTSTSEVGGRHTHTYQTHKNKYMHINTQEHLSLITQSYSVLRTCCFFPSLPFPLEQSRTECLTMVSDWSNLTVHLEDTLTRALNDYLNSWTSNSTDAQQKLNARLAEENFQNVVWYLAVMIGMFAFIIVAILVSTVKSKRREHSDDPYHNYIEGTWSSGLQNQLHIQSLVISHPSSPQLF</sequence>
<dbReference type="GO" id="GO:0016324">
    <property type="term" value="C:apical plasma membrane"/>
    <property type="evidence" value="ECO:0007669"/>
    <property type="project" value="UniProtKB-SubCell"/>
</dbReference>
<gene>
    <name evidence="20" type="primary">kcne2</name>
</gene>
<proteinExistence type="inferred from homology"/>
<keyword evidence="9" id="KW-0630">Potassium</keyword>
<evidence type="ECO:0000256" key="7">
    <source>
        <dbReference type="ARBA" id="ARBA00022826"/>
    </source>
</evidence>
<evidence type="ECO:0000256" key="19">
    <source>
        <dbReference type="SAM" id="Phobius"/>
    </source>
</evidence>
<feature type="transmembrane region" description="Helical" evidence="19">
    <location>
        <begin position="120"/>
        <end position="140"/>
    </location>
</feature>
<evidence type="ECO:0000256" key="6">
    <source>
        <dbReference type="ARBA" id="ARBA00022692"/>
    </source>
</evidence>
<evidence type="ECO:0000256" key="3">
    <source>
        <dbReference type="ARBA" id="ARBA00022448"/>
    </source>
</evidence>
<evidence type="ECO:0000256" key="11">
    <source>
        <dbReference type="ARBA" id="ARBA00023065"/>
    </source>
</evidence>
<evidence type="ECO:0000256" key="5">
    <source>
        <dbReference type="ARBA" id="ARBA00022538"/>
    </source>
</evidence>
<evidence type="ECO:0000256" key="9">
    <source>
        <dbReference type="ARBA" id="ARBA00022958"/>
    </source>
</evidence>
<dbReference type="PANTHER" id="PTHR15282">
    <property type="entry name" value="POTASSIUM VOLTAGE-GATED CHANNEL SUBFAMILY E MEMBER 1, 3"/>
    <property type="match status" value="1"/>
</dbReference>
<dbReference type="AlphaFoldDB" id="A0AAY4BKP6"/>
<comment type="similarity">
    <text evidence="2">Belongs to the potassium channel KCNE family.</text>
</comment>
<keyword evidence="7" id="KW-0631">Potassium channel</keyword>
<keyword evidence="21" id="KW-1185">Reference proteome</keyword>
<reference evidence="20 21" key="1">
    <citation type="submission" date="2020-06" db="EMBL/GenBank/DDBJ databases">
        <authorList>
            <consortium name="Wellcome Sanger Institute Data Sharing"/>
        </authorList>
    </citation>
    <scope>NUCLEOTIDE SEQUENCE [LARGE SCALE GENOMIC DNA]</scope>
</reference>
<dbReference type="GO" id="GO:1902282">
    <property type="term" value="F:voltage-gated potassium channel activity involved in ventricular cardiac muscle cell action potential repolarization"/>
    <property type="evidence" value="ECO:0007669"/>
    <property type="project" value="TreeGrafter"/>
</dbReference>
<name>A0AAY4BKP6_9TELE</name>
<evidence type="ECO:0000256" key="17">
    <source>
        <dbReference type="ARBA" id="ARBA00042904"/>
    </source>
</evidence>
<evidence type="ECO:0000256" key="1">
    <source>
        <dbReference type="ARBA" id="ARBA00004251"/>
    </source>
</evidence>
<keyword evidence="5" id="KW-0633">Potassium transport</keyword>
<protein>
    <recommendedName>
        <fullName evidence="15">Potassium voltage-gated channel subfamily E member 2</fullName>
    </recommendedName>
    <alternativeName>
        <fullName evidence="16">MinK-related peptide 1</fullName>
    </alternativeName>
    <alternativeName>
        <fullName evidence="17">Minimum potassium ion channel-related peptide 1</fullName>
    </alternativeName>
    <alternativeName>
        <fullName evidence="18">Potassium channel subunit beta MiRP1</fullName>
    </alternativeName>
</protein>
<evidence type="ECO:0000256" key="12">
    <source>
        <dbReference type="ARBA" id="ARBA00023136"/>
    </source>
</evidence>
<keyword evidence="10 19" id="KW-1133">Transmembrane helix</keyword>
<evidence type="ECO:0000256" key="2">
    <source>
        <dbReference type="ARBA" id="ARBA00005688"/>
    </source>
</evidence>
<evidence type="ECO:0000313" key="21">
    <source>
        <dbReference type="Proteomes" id="UP000694580"/>
    </source>
</evidence>
<organism evidence="20 21">
    <name type="scientific">Denticeps clupeoides</name>
    <name type="common">denticle herring</name>
    <dbReference type="NCBI Taxonomy" id="299321"/>
    <lineage>
        <taxon>Eukaryota</taxon>
        <taxon>Metazoa</taxon>
        <taxon>Chordata</taxon>
        <taxon>Craniata</taxon>
        <taxon>Vertebrata</taxon>
        <taxon>Euteleostomi</taxon>
        <taxon>Actinopterygii</taxon>
        <taxon>Neopterygii</taxon>
        <taxon>Teleostei</taxon>
        <taxon>Clupei</taxon>
        <taxon>Clupeiformes</taxon>
        <taxon>Denticipitoidei</taxon>
        <taxon>Denticipitidae</taxon>
        <taxon>Denticeps</taxon>
    </lineage>
</organism>
<evidence type="ECO:0000256" key="14">
    <source>
        <dbReference type="ARBA" id="ARBA00037861"/>
    </source>
</evidence>
<dbReference type="GO" id="GO:0005251">
    <property type="term" value="F:delayed rectifier potassium channel activity"/>
    <property type="evidence" value="ECO:0007669"/>
    <property type="project" value="TreeGrafter"/>
</dbReference>
<dbReference type="Pfam" id="PF02060">
    <property type="entry name" value="ISK_Channel"/>
    <property type="match status" value="1"/>
</dbReference>
<dbReference type="InterPro" id="IPR000369">
    <property type="entry name" value="K_chnl_KCNE"/>
</dbReference>
<dbReference type="GO" id="GO:0008076">
    <property type="term" value="C:voltage-gated potassium channel complex"/>
    <property type="evidence" value="ECO:0007669"/>
    <property type="project" value="TreeGrafter"/>
</dbReference>
<dbReference type="GO" id="GO:0086091">
    <property type="term" value="P:regulation of heart rate by cardiac conduction"/>
    <property type="evidence" value="ECO:0007669"/>
    <property type="project" value="TreeGrafter"/>
</dbReference>
<evidence type="ECO:0000256" key="8">
    <source>
        <dbReference type="ARBA" id="ARBA00022882"/>
    </source>
</evidence>
<evidence type="ECO:0000256" key="10">
    <source>
        <dbReference type="ARBA" id="ARBA00022989"/>
    </source>
</evidence>
<keyword evidence="11" id="KW-0406">Ion transport</keyword>
<dbReference type="PANTHER" id="PTHR15282:SF8">
    <property type="entry name" value="POTASSIUM VOLTAGE-GATED CHANNEL SUBFAMILY E MEMBER 2"/>
    <property type="match status" value="1"/>
</dbReference>
<dbReference type="GO" id="GO:0097623">
    <property type="term" value="P:potassium ion export across plasma membrane"/>
    <property type="evidence" value="ECO:0007669"/>
    <property type="project" value="TreeGrafter"/>
</dbReference>
<dbReference type="GeneTree" id="ENSGT00940000154497"/>
<accession>A0AAY4BKP6</accession>
<keyword evidence="8" id="KW-0851">Voltage-gated channel</keyword>
<keyword evidence="4" id="KW-1003">Cell membrane</keyword>
<evidence type="ECO:0000256" key="18">
    <source>
        <dbReference type="ARBA" id="ARBA00042937"/>
    </source>
</evidence>
<dbReference type="GO" id="GO:0015459">
    <property type="term" value="F:potassium channel regulator activity"/>
    <property type="evidence" value="ECO:0007669"/>
    <property type="project" value="TreeGrafter"/>
</dbReference>
<dbReference type="GO" id="GO:0060307">
    <property type="term" value="P:regulation of ventricular cardiac muscle cell membrane repolarization"/>
    <property type="evidence" value="ECO:0007669"/>
    <property type="project" value="TreeGrafter"/>
</dbReference>
<keyword evidence="6 19" id="KW-0812">Transmembrane</keyword>
<evidence type="ECO:0000256" key="16">
    <source>
        <dbReference type="ARBA" id="ARBA00041657"/>
    </source>
</evidence>
<reference evidence="20" key="3">
    <citation type="submission" date="2025-09" db="UniProtKB">
        <authorList>
            <consortium name="Ensembl"/>
        </authorList>
    </citation>
    <scope>IDENTIFICATION</scope>
</reference>
<evidence type="ECO:0000256" key="15">
    <source>
        <dbReference type="ARBA" id="ARBA00039513"/>
    </source>
</evidence>
<evidence type="ECO:0000256" key="4">
    <source>
        <dbReference type="ARBA" id="ARBA00022475"/>
    </source>
</evidence>
<comment type="subcellular location">
    <subcellularLocation>
        <location evidence="14">Apical cell membrane</location>
        <topology evidence="14">Single-pass membrane protein</topology>
    </subcellularLocation>
    <subcellularLocation>
        <location evidence="1">Cell membrane</location>
        <topology evidence="1">Single-pass type I membrane protein</topology>
    </subcellularLocation>
</comment>
<dbReference type="GO" id="GO:0044325">
    <property type="term" value="F:transmembrane transporter binding"/>
    <property type="evidence" value="ECO:0007669"/>
    <property type="project" value="TreeGrafter"/>
</dbReference>
<evidence type="ECO:0000313" key="20">
    <source>
        <dbReference type="Ensembl" id="ENSDCDP00010021514.1"/>
    </source>
</evidence>
<dbReference type="Ensembl" id="ENSDCDT00010023621.1">
    <property type="protein sequence ID" value="ENSDCDP00010021514.1"/>
    <property type="gene ID" value="ENSDCDG00010010565.1"/>
</dbReference>
<reference evidence="20" key="2">
    <citation type="submission" date="2025-08" db="UniProtKB">
        <authorList>
            <consortium name="Ensembl"/>
        </authorList>
    </citation>
    <scope>IDENTIFICATION</scope>
</reference>
<keyword evidence="12 19" id="KW-0472">Membrane</keyword>
<keyword evidence="13" id="KW-0407">Ion channel</keyword>
<dbReference type="Proteomes" id="UP000694580">
    <property type="component" value="Chromosome 9"/>
</dbReference>
<evidence type="ECO:0000256" key="13">
    <source>
        <dbReference type="ARBA" id="ARBA00023303"/>
    </source>
</evidence>